<protein>
    <submittedName>
        <fullName evidence="3">HAD family phosphatase</fullName>
    </submittedName>
</protein>
<dbReference type="NCBIfam" id="TIGR00099">
    <property type="entry name" value="Cof-subfamily"/>
    <property type="match status" value="1"/>
</dbReference>
<evidence type="ECO:0000313" key="2">
    <source>
        <dbReference type="EMBL" id="RFU50391.1"/>
    </source>
</evidence>
<evidence type="ECO:0000313" key="4">
    <source>
        <dbReference type="Proteomes" id="UP000246115"/>
    </source>
</evidence>
<evidence type="ECO:0000313" key="6">
    <source>
        <dbReference type="Proteomes" id="UP000264056"/>
    </source>
</evidence>
<dbReference type="GO" id="GO:0016791">
    <property type="term" value="F:phosphatase activity"/>
    <property type="evidence" value="ECO:0007669"/>
    <property type="project" value="TreeGrafter"/>
</dbReference>
<reference evidence="3 5" key="2">
    <citation type="submission" date="2018-08" db="EMBL/GenBank/DDBJ databases">
        <title>Draft genome of Streptococcus sp. nov. Z1.</title>
        <authorList>
            <person name="Tian Z."/>
        </authorList>
    </citation>
    <scope>NUCLEOTIDE SEQUENCE [LARGE SCALE GENOMIC DNA]</scope>
    <source>
        <strain evidence="3">Z1</strain>
        <strain evidence="5">Z1(2018)</strain>
    </source>
</reference>
<dbReference type="SFLD" id="SFLDG01144">
    <property type="entry name" value="C2.B.4:_PGP_Like"/>
    <property type="match status" value="1"/>
</dbReference>
<evidence type="ECO:0000313" key="5">
    <source>
        <dbReference type="Proteomes" id="UP000262901"/>
    </source>
</evidence>
<keyword evidence="6" id="KW-1185">Reference proteome</keyword>
<dbReference type="CDD" id="cd07516">
    <property type="entry name" value="HAD_Pase"/>
    <property type="match status" value="1"/>
</dbReference>
<dbReference type="GO" id="GO:0000287">
    <property type="term" value="F:magnesium ion binding"/>
    <property type="evidence" value="ECO:0007669"/>
    <property type="project" value="TreeGrafter"/>
</dbReference>
<dbReference type="Proteomes" id="UP000264056">
    <property type="component" value="Unassembled WGS sequence"/>
</dbReference>
<dbReference type="EMBL" id="QVQY01000028">
    <property type="protein sequence ID" value="RFU50391.1"/>
    <property type="molecule type" value="Genomic_DNA"/>
</dbReference>
<dbReference type="NCBIfam" id="TIGR01484">
    <property type="entry name" value="HAD-SF-IIB"/>
    <property type="match status" value="1"/>
</dbReference>
<accession>A0A372KK25</accession>
<dbReference type="InterPro" id="IPR000150">
    <property type="entry name" value="Cof"/>
</dbReference>
<dbReference type="EMBL" id="QVQZ01000024">
    <property type="protein sequence ID" value="RFU52620.1"/>
    <property type="molecule type" value="Genomic_DNA"/>
</dbReference>
<dbReference type="Pfam" id="PF08282">
    <property type="entry name" value="Hydrolase_3"/>
    <property type="match status" value="1"/>
</dbReference>
<dbReference type="SUPFAM" id="SSF56784">
    <property type="entry name" value="HAD-like"/>
    <property type="match status" value="1"/>
</dbReference>
<dbReference type="Proteomes" id="UP000262901">
    <property type="component" value="Unassembled WGS sequence"/>
</dbReference>
<reference evidence="4" key="3">
    <citation type="submission" date="2018-08" db="EMBL/GenBank/DDBJ databases">
        <title>Streptococcus chenjunshii sp. nov., isolated from stools sample of the Tibetan antelope in the Qinghai-Tibet plateau, China.</title>
        <authorList>
            <person name="Tian Z."/>
        </authorList>
    </citation>
    <scope>NUCLEOTIDE SEQUENCE [LARGE SCALE GENOMIC DNA]</scope>
    <source>
        <strain evidence="4">Z15</strain>
    </source>
</reference>
<dbReference type="Proteomes" id="UP000246115">
    <property type="component" value="Chromosome"/>
</dbReference>
<dbReference type="SFLD" id="SFLDG01140">
    <property type="entry name" value="C2.B:_Phosphomannomutase_and_P"/>
    <property type="match status" value="1"/>
</dbReference>
<gene>
    <name evidence="1" type="ORF">DDV21_007495</name>
    <name evidence="2" type="ORF">DDV22_08835</name>
    <name evidence="3" type="ORF">DDV23_08675</name>
</gene>
<dbReference type="GO" id="GO:0005829">
    <property type="term" value="C:cytosol"/>
    <property type="evidence" value="ECO:0007669"/>
    <property type="project" value="TreeGrafter"/>
</dbReference>
<evidence type="ECO:0000313" key="3">
    <source>
        <dbReference type="EMBL" id="RFU52620.1"/>
    </source>
</evidence>
<proteinExistence type="predicted"/>
<dbReference type="PROSITE" id="PS01229">
    <property type="entry name" value="COF_2"/>
    <property type="match status" value="1"/>
</dbReference>
<name>A0A372KK25_9STRE</name>
<dbReference type="InterPro" id="IPR023214">
    <property type="entry name" value="HAD_sf"/>
</dbReference>
<organism evidence="3 5">
    <name type="scientific">Streptococcus chenjunshii</name>
    <dbReference type="NCBI Taxonomy" id="2173853"/>
    <lineage>
        <taxon>Bacteria</taxon>
        <taxon>Bacillati</taxon>
        <taxon>Bacillota</taxon>
        <taxon>Bacilli</taxon>
        <taxon>Lactobacillales</taxon>
        <taxon>Streptococcaceae</taxon>
        <taxon>Streptococcus</taxon>
    </lineage>
</organism>
<dbReference type="Gene3D" id="3.30.1240.10">
    <property type="match status" value="1"/>
</dbReference>
<reference evidence="2 6" key="1">
    <citation type="submission" date="2018-08" db="EMBL/GenBank/DDBJ databases">
        <title>Draft genome of Streptococcus sp .nov. Z2.</title>
        <authorList>
            <person name="Tian Z."/>
        </authorList>
    </citation>
    <scope>NUCLEOTIDE SEQUENCE [LARGE SCALE GENOMIC DNA]</scope>
    <source>
        <strain evidence="2 6">Z2</strain>
    </source>
</reference>
<dbReference type="PANTHER" id="PTHR10000">
    <property type="entry name" value="PHOSPHOSERINE PHOSPHATASE"/>
    <property type="match status" value="1"/>
</dbReference>
<dbReference type="OrthoDB" id="9790031at2"/>
<evidence type="ECO:0000313" key="1">
    <source>
        <dbReference type="EMBL" id="AXQ78938.1"/>
    </source>
</evidence>
<reference evidence="1" key="4">
    <citation type="journal article" date="2019" name="Int. J. Syst. Evol. Microbiol.">
        <title>Streptococcus chenjunshii sp. nov. isolated from feces of Tibetan antelopes.</title>
        <authorList>
            <person name="Tian Z."/>
            <person name="Lu S."/>
            <person name="Jin D."/>
            <person name="Yang J."/>
            <person name="Pu J."/>
            <person name="Lai X.H."/>
            <person name="Bai X.N."/>
            <person name="Wu X.M."/>
            <person name="Li J."/>
            <person name="Wang S."/>
            <person name="Xu J."/>
        </authorList>
    </citation>
    <scope>NUCLEOTIDE SEQUENCE</scope>
    <source>
        <strain evidence="1">Z15</strain>
    </source>
</reference>
<dbReference type="InterPro" id="IPR006379">
    <property type="entry name" value="HAD-SF_hydro_IIB"/>
</dbReference>
<dbReference type="AlphaFoldDB" id="A0A372KK25"/>
<dbReference type="KEGG" id="schj:DDV21_007495"/>
<dbReference type="Gene3D" id="3.40.50.1000">
    <property type="entry name" value="HAD superfamily/HAD-like"/>
    <property type="match status" value="1"/>
</dbReference>
<dbReference type="InterPro" id="IPR036412">
    <property type="entry name" value="HAD-like_sf"/>
</dbReference>
<dbReference type="RefSeq" id="WP_116878705.1">
    <property type="nucleotide sequence ID" value="NZ_CP031733.1"/>
</dbReference>
<accession>A0A346ND43</accession>
<dbReference type="PANTHER" id="PTHR10000:SF8">
    <property type="entry name" value="HAD SUPERFAMILY HYDROLASE-LIKE, TYPE 3"/>
    <property type="match status" value="1"/>
</dbReference>
<dbReference type="SFLD" id="SFLDS00003">
    <property type="entry name" value="Haloacid_Dehalogenase"/>
    <property type="match status" value="1"/>
</dbReference>
<sequence length="276" mass="30997">MSDIKLIISDIDGTILDSQHQLDSKLKRIVAKLKQRSIPFILASARSPYGMEPLAQTLGLEDIPMACYNGALIVQKSENSYRTLYENPLDKTEISELLRLLKKNHPQIAISAYAATDWLVEEKNQWIELEAEITGETPFLVDFDDLFTRQTSVHKLLLIAEAEDIQKLYLILQKRIFKHTHFYLSKDNYLEVTAKTVSKDEALKELAAYYNLNLKQTMAIGDNYNDLPMLKLAGLGVAMGNAPEAIQACADIIAKSNDQNGVSEVIADCLFEGQTD</sequence>
<dbReference type="EMBL" id="CP031733">
    <property type="protein sequence ID" value="AXQ78938.1"/>
    <property type="molecule type" value="Genomic_DNA"/>
</dbReference>